<feature type="transmembrane region" description="Helical" evidence="8">
    <location>
        <begin position="34"/>
        <end position="51"/>
    </location>
</feature>
<reference evidence="10" key="2">
    <citation type="submission" date="2020-09" db="EMBL/GenBank/DDBJ databases">
        <authorList>
            <person name="Sun Q."/>
            <person name="Ohkuma M."/>
        </authorList>
    </citation>
    <scope>NUCLEOTIDE SEQUENCE</scope>
    <source>
        <strain evidence="10">JCM 13919</strain>
    </source>
</reference>
<evidence type="ECO:0000256" key="5">
    <source>
        <dbReference type="ARBA" id="ARBA00022989"/>
    </source>
</evidence>
<feature type="transmembrane region" description="Helical" evidence="8">
    <location>
        <begin position="445"/>
        <end position="464"/>
    </location>
</feature>
<keyword evidence="5 8" id="KW-1133">Transmembrane helix</keyword>
<proteinExistence type="inferred from homology"/>
<keyword evidence="6 8" id="KW-0472">Membrane</keyword>
<comment type="subcellular location">
    <subcellularLocation>
        <location evidence="1">Cell membrane</location>
        <topology evidence="1">Multi-pass membrane protein</topology>
    </subcellularLocation>
    <subcellularLocation>
        <location evidence="7">Membrane</location>
        <topology evidence="7">Multi-pass membrane protein</topology>
    </subcellularLocation>
</comment>
<feature type="transmembrane region" description="Helical" evidence="8">
    <location>
        <begin position="162"/>
        <end position="183"/>
    </location>
</feature>
<organism evidence="10 11">
    <name type="scientific">Legionella impletisoli</name>
    <dbReference type="NCBI Taxonomy" id="343510"/>
    <lineage>
        <taxon>Bacteria</taxon>
        <taxon>Pseudomonadati</taxon>
        <taxon>Pseudomonadota</taxon>
        <taxon>Gammaproteobacteria</taxon>
        <taxon>Legionellales</taxon>
        <taxon>Legionellaceae</taxon>
        <taxon>Legionella</taxon>
    </lineage>
</organism>
<dbReference type="Pfam" id="PF00361">
    <property type="entry name" value="Proton_antipo_M"/>
    <property type="match status" value="1"/>
</dbReference>
<dbReference type="PANTHER" id="PTHR42703:SF1">
    <property type="entry name" value="NA(+)_H(+) ANTIPORTER SUBUNIT D1"/>
    <property type="match status" value="1"/>
</dbReference>
<evidence type="ECO:0000256" key="7">
    <source>
        <dbReference type="RuleBase" id="RU000320"/>
    </source>
</evidence>
<protein>
    <submittedName>
        <fullName evidence="10">Cation:proton antiporter</fullName>
    </submittedName>
</protein>
<dbReference type="Proteomes" id="UP000630149">
    <property type="component" value="Unassembled WGS sequence"/>
</dbReference>
<dbReference type="InterPro" id="IPR001750">
    <property type="entry name" value="ND/Mrp_TM"/>
</dbReference>
<feature type="transmembrane region" description="Helical" evidence="8">
    <location>
        <begin position="77"/>
        <end position="98"/>
    </location>
</feature>
<gene>
    <name evidence="10" type="primary">shaD</name>
    <name evidence="10" type="ORF">GCM10007966_18870</name>
</gene>
<dbReference type="GO" id="GO:0042773">
    <property type="term" value="P:ATP synthesis coupled electron transport"/>
    <property type="evidence" value="ECO:0007669"/>
    <property type="project" value="InterPro"/>
</dbReference>
<dbReference type="GO" id="GO:0008137">
    <property type="term" value="F:NADH dehydrogenase (ubiquinone) activity"/>
    <property type="evidence" value="ECO:0007669"/>
    <property type="project" value="InterPro"/>
</dbReference>
<evidence type="ECO:0000256" key="1">
    <source>
        <dbReference type="ARBA" id="ARBA00004651"/>
    </source>
</evidence>
<feature type="transmembrane region" description="Helical" evidence="8">
    <location>
        <begin position="6"/>
        <end position="22"/>
    </location>
</feature>
<feature type="transmembrane region" description="Helical" evidence="8">
    <location>
        <begin position="203"/>
        <end position="227"/>
    </location>
</feature>
<feature type="domain" description="NADH:quinone oxidoreductase/Mrp antiporter transmembrane" evidence="9">
    <location>
        <begin position="126"/>
        <end position="414"/>
    </location>
</feature>
<evidence type="ECO:0000256" key="2">
    <source>
        <dbReference type="ARBA" id="ARBA00005346"/>
    </source>
</evidence>
<evidence type="ECO:0000256" key="8">
    <source>
        <dbReference type="SAM" id="Phobius"/>
    </source>
</evidence>
<comment type="similarity">
    <text evidence="2">Belongs to the CPA3 antiporters (TC 2.A.63) subunit D family.</text>
</comment>
<evidence type="ECO:0000256" key="6">
    <source>
        <dbReference type="ARBA" id="ARBA00023136"/>
    </source>
</evidence>
<evidence type="ECO:0000313" key="11">
    <source>
        <dbReference type="Proteomes" id="UP000630149"/>
    </source>
</evidence>
<feature type="transmembrane region" description="Helical" evidence="8">
    <location>
        <begin position="105"/>
        <end position="125"/>
    </location>
</feature>
<evidence type="ECO:0000259" key="9">
    <source>
        <dbReference type="Pfam" id="PF00361"/>
    </source>
</evidence>
<feature type="transmembrane region" description="Helical" evidence="8">
    <location>
        <begin position="131"/>
        <end position="150"/>
    </location>
</feature>
<evidence type="ECO:0000256" key="3">
    <source>
        <dbReference type="ARBA" id="ARBA00022475"/>
    </source>
</evidence>
<feature type="transmembrane region" description="Helical" evidence="8">
    <location>
        <begin position="401"/>
        <end position="424"/>
    </location>
</feature>
<feature type="transmembrane region" description="Helical" evidence="8">
    <location>
        <begin position="268"/>
        <end position="288"/>
    </location>
</feature>
<name>A0A917JXR4_9GAMM</name>
<dbReference type="PANTHER" id="PTHR42703">
    <property type="entry name" value="NADH DEHYDROGENASE"/>
    <property type="match status" value="1"/>
</dbReference>
<keyword evidence="4 7" id="KW-0812">Transmembrane</keyword>
<dbReference type="InterPro" id="IPR003918">
    <property type="entry name" value="NADH_UbQ_OxRdtase"/>
</dbReference>
<comment type="caution">
    <text evidence="10">The sequence shown here is derived from an EMBL/GenBank/DDBJ whole genome shotgun (WGS) entry which is preliminary data.</text>
</comment>
<sequence>MNNLACTPILVSLLIGLMCLLVQSNERLQRTTHYFGAASYLLIAIILNWQVQRLNLLSLNVGGYPSGIAITLRLDTFSSLMILVTAITVLAVSIYSVADTTIRNITSFYPAFWFLVTGVTGIFSTGDLFNLYVWFEIMLIASFVLMTLSYEQDRLKGTLHYISLNLLATLILLLSISFLYGVSGTLDMTQLARWAQQSPSYHQFYPCFVMLMVAFAIKAALFPYYFWLPASYHLTSVSAGSIFAGLLTKTGVYALIRMGTLFFSPESQFLHLLLIISCLTMLSGVFGAMSDFHIRRILSFHIISQVGYMTLALALGTTVALSAGVFYIIHHILVKTNLFFVAGIVSRYNQQVDIRQMGGIFKQKPLLTFLFTIPAFSLAGLPPFSGFWAKYLLLQAALVENFWITAFIIVAVGFFTLFSMIKIWRYVFLQPTTSSIFCLSVKEKVFLYLPVIFLGSLTLLIGFFPQWLYEASEQSAYAILHPYAHLGASSGGL</sequence>
<dbReference type="EMBL" id="BMOB01000008">
    <property type="protein sequence ID" value="GGI90322.1"/>
    <property type="molecule type" value="Genomic_DNA"/>
</dbReference>
<dbReference type="GO" id="GO:0005886">
    <property type="term" value="C:plasma membrane"/>
    <property type="evidence" value="ECO:0007669"/>
    <property type="project" value="UniProtKB-SubCell"/>
</dbReference>
<reference evidence="10" key="1">
    <citation type="journal article" date="2014" name="Int. J. Syst. Evol. Microbiol.">
        <title>Complete genome sequence of Corynebacterium casei LMG S-19264T (=DSM 44701T), isolated from a smear-ripened cheese.</title>
        <authorList>
            <consortium name="US DOE Joint Genome Institute (JGI-PGF)"/>
            <person name="Walter F."/>
            <person name="Albersmeier A."/>
            <person name="Kalinowski J."/>
            <person name="Ruckert C."/>
        </authorList>
    </citation>
    <scope>NUCLEOTIDE SEQUENCE</scope>
    <source>
        <strain evidence="10">JCM 13919</strain>
    </source>
</reference>
<feature type="transmembrane region" description="Helical" evidence="8">
    <location>
        <begin position="327"/>
        <end position="345"/>
    </location>
</feature>
<evidence type="ECO:0000313" key="10">
    <source>
        <dbReference type="EMBL" id="GGI90322.1"/>
    </source>
</evidence>
<accession>A0A917JXR4</accession>
<keyword evidence="3" id="KW-1003">Cell membrane</keyword>
<dbReference type="AlphaFoldDB" id="A0A917JXR4"/>
<dbReference type="PRINTS" id="PR01437">
    <property type="entry name" value="NUOXDRDTASE4"/>
</dbReference>
<keyword evidence="11" id="KW-1185">Reference proteome</keyword>
<feature type="transmembrane region" description="Helical" evidence="8">
    <location>
        <begin position="366"/>
        <end position="389"/>
    </location>
</feature>
<feature type="transmembrane region" description="Helical" evidence="8">
    <location>
        <begin position="300"/>
        <end position="321"/>
    </location>
</feature>
<evidence type="ECO:0000256" key="4">
    <source>
        <dbReference type="ARBA" id="ARBA00022692"/>
    </source>
</evidence>
<dbReference type="InterPro" id="IPR050586">
    <property type="entry name" value="CPA3_Na-H_Antiporter_D"/>
</dbReference>
<feature type="transmembrane region" description="Helical" evidence="8">
    <location>
        <begin position="234"/>
        <end position="256"/>
    </location>
</feature>